<gene>
    <name evidence="3" type="ORF">CMN54_05220</name>
</gene>
<dbReference type="Pfam" id="PF13561">
    <property type="entry name" value="adh_short_C2"/>
    <property type="match status" value="1"/>
</dbReference>
<sequence length="252" mass="27699">MDPRQDLVTRPTALITGGVGGIGRAICHTLALNDFQVLFTYRSKADKAQQLEKELAGSGHQSFQLDVSDSVQIDKLAVTTSEKTRQLDLLVNCAGMTRFVPHQDLESLDDELIDQIFQVNWRGSFSTIRSFRKLLENSPEALIVNISSIAGKTGEGSNVAYCASKAALDSMTRSLARALAPKIRVVSVAPGVVETEFIKGLDPEWRERQLRRTPSGHFAQPEEVAKAILYLYKDLKSLNGCRLDLDGARPLG</sequence>
<dbReference type="PRINTS" id="PR00080">
    <property type="entry name" value="SDRFAMILY"/>
</dbReference>
<reference evidence="4" key="1">
    <citation type="submission" date="2017-09" db="EMBL/GenBank/DDBJ databases">
        <title>The Reconstruction of 2,631 Draft Metagenome-Assembled Genomes from the Global Oceans.</title>
        <authorList>
            <person name="Tully B.J."/>
            <person name="Graham E.D."/>
            <person name="Heidelberg J.F."/>
        </authorList>
    </citation>
    <scope>NUCLEOTIDE SEQUENCE [LARGE SCALE GENOMIC DNA]</scope>
</reference>
<dbReference type="SMART" id="SM00822">
    <property type="entry name" value="PKS_KR"/>
    <property type="match status" value="1"/>
</dbReference>
<dbReference type="InterPro" id="IPR057326">
    <property type="entry name" value="KR_dom"/>
</dbReference>
<evidence type="ECO:0000256" key="1">
    <source>
        <dbReference type="ARBA" id="ARBA00006484"/>
    </source>
</evidence>
<feature type="domain" description="Ketoreductase" evidence="2">
    <location>
        <begin position="11"/>
        <end position="196"/>
    </location>
</feature>
<evidence type="ECO:0000313" key="3">
    <source>
        <dbReference type="EMBL" id="MAH62846.1"/>
    </source>
</evidence>
<dbReference type="FunFam" id="3.40.50.720:FF:000084">
    <property type="entry name" value="Short-chain dehydrogenase reductase"/>
    <property type="match status" value="1"/>
</dbReference>
<dbReference type="InterPro" id="IPR002347">
    <property type="entry name" value="SDR_fam"/>
</dbReference>
<dbReference type="SUPFAM" id="SSF51735">
    <property type="entry name" value="NAD(P)-binding Rossmann-fold domains"/>
    <property type="match status" value="1"/>
</dbReference>
<name>A0A2D6YI36_9DELT</name>
<dbReference type="InterPro" id="IPR036291">
    <property type="entry name" value="NAD(P)-bd_dom_sf"/>
</dbReference>
<dbReference type="AlphaFoldDB" id="A0A2D6YI36"/>
<comment type="caution">
    <text evidence="3">The sequence shown here is derived from an EMBL/GenBank/DDBJ whole genome shotgun (WGS) entry which is preliminary data.</text>
</comment>
<accession>A0A2D6YI36</accession>
<organism evidence="3 4">
    <name type="scientific">SAR324 cluster bacterium</name>
    <dbReference type="NCBI Taxonomy" id="2024889"/>
    <lineage>
        <taxon>Bacteria</taxon>
        <taxon>Deltaproteobacteria</taxon>
        <taxon>SAR324 cluster</taxon>
    </lineage>
</organism>
<evidence type="ECO:0000259" key="2">
    <source>
        <dbReference type="SMART" id="SM00822"/>
    </source>
</evidence>
<dbReference type="PROSITE" id="PS00061">
    <property type="entry name" value="ADH_SHORT"/>
    <property type="match status" value="1"/>
</dbReference>
<protein>
    <submittedName>
        <fullName evidence="3">Short-chain dehydrogenase</fullName>
    </submittedName>
</protein>
<proteinExistence type="inferred from homology"/>
<dbReference type="CDD" id="cd05233">
    <property type="entry name" value="SDR_c"/>
    <property type="match status" value="1"/>
</dbReference>
<dbReference type="Gene3D" id="3.40.50.720">
    <property type="entry name" value="NAD(P)-binding Rossmann-like Domain"/>
    <property type="match status" value="1"/>
</dbReference>
<dbReference type="PRINTS" id="PR00081">
    <property type="entry name" value="GDHRDH"/>
</dbReference>
<dbReference type="PANTHER" id="PTHR42760">
    <property type="entry name" value="SHORT-CHAIN DEHYDROGENASES/REDUCTASES FAMILY MEMBER"/>
    <property type="match status" value="1"/>
</dbReference>
<dbReference type="EMBL" id="NZEX01000055">
    <property type="protein sequence ID" value="MAH62846.1"/>
    <property type="molecule type" value="Genomic_DNA"/>
</dbReference>
<dbReference type="GO" id="GO:0016616">
    <property type="term" value="F:oxidoreductase activity, acting on the CH-OH group of donors, NAD or NADP as acceptor"/>
    <property type="evidence" value="ECO:0007669"/>
    <property type="project" value="UniProtKB-ARBA"/>
</dbReference>
<dbReference type="InterPro" id="IPR020904">
    <property type="entry name" value="Sc_DH/Rdtase_CS"/>
</dbReference>
<evidence type="ECO:0000313" key="4">
    <source>
        <dbReference type="Proteomes" id="UP000226525"/>
    </source>
</evidence>
<comment type="similarity">
    <text evidence="1">Belongs to the short-chain dehydrogenases/reductases (SDR) family.</text>
</comment>
<dbReference type="Proteomes" id="UP000226525">
    <property type="component" value="Unassembled WGS sequence"/>
</dbReference>